<dbReference type="InterPro" id="IPR005031">
    <property type="entry name" value="COQ10_START"/>
</dbReference>
<dbReference type="PANTHER" id="PTHR12901:SF10">
    <property type="entry name" value="COENZYME Q-BINDING PROTEIN COQ10, MITOCHONDRIAL"/>
    <property type="match status" value="1"/>
</dbReference>
<dbReference type="GO" id="GO:0048039">
    <property type="term" value="F:ubiquinone binding"/>
    <property type="evidence" value="ECO:0007669"/>
    <property type="project" value="InterPro"/>
</dbReference>
<gene>
    <name evidence="3" type="ORF">DAI18_11640</name>
</gene>
<comment type="similarity">
    <text evidence="1">Belongs to the ribosome association toxin RatA family.</text>
</comment>
<accession>A0A2S0PB58</accession>
<organism evidence="3 4">
    <name type="scientific">Microvirgula aerodenitrificans</name>
    <dbReference type="NCBI Taxonomy" id="57480"/>
    <lineage>
        <taxon>Bacteria</taxon>
        <taxon>Pseudomonadati</taxon>
        <taxon>Pseudomonadota</taxon>
        <taxon>Betaproteobacteria</taxon>
        <taxon>Neisseriales</taxon>
        <taxon>Aquaspirillaceae</taxon>
        <taxon>Microvirgula</taxon>
    </lineage>
</organism>
<dbReference type="RefSeq" id="WP_028500043.1">
    <property type="nucleotide sequence ID" value="NZ_CALFSO010000150.1"/>
</dbReference>
<dbReference type="Pfam" id="PF03364">
    <property type="entry name" value="Polyketide_cyc"/>
    <property type="match status" value="1"/>
</dbReference>
<dbReference type="STRING" id="1122240.GCA_000620105_03134"/>
<dbReference type="EMBL" id="CP028519">
    <property type="protein sequence ID" value="AVY94620.1"/>
    <property type="molecule type" value="Genomic_DNA"/>
</dbReference>
<dbReference type="Proteomes" id="UP000244173">
    <property type="component" value="Chromosome"/>
</dbReference>
<dbReference type="PANTHER" id="PTHR12901">
    <property type="entry name" value="SPERM PROTEIN HOMOLOG"/>
    <property type="match status" value="1"/>
</dbReference>
<feature type="domain" description="Coenzyme Q-binding protein COQ10 START" evidence="2">
    <location>
        <begin position="10"/>
        <end position="134"/>
    </location>
</feature>
<dbReference type="AlphaFoldDB" id="A0A2S0PB58"/>
<dbReference type="OrthoDB" id="9804759at2"/>
<evidence type="ECO:0000313" key="4">
    <source>
        <dbReference type="Proteomes" id="UP000244173"/>
    </source>
</evidence>
<dbReference type="GO" id="GO:0045333">
    <property type="term" value="P:cellular respiration"/>
    <property type="evidence" value="ECO:0007669"/>
    <property type="project" value="InterPro"/>
</dbReference>
<reference evidence="3 4" key="1">
    <citation type="submission" date="2018-04" db="EMBL/GenBank/DDBJ databases">
        <title>Denitrifier Microvirgula.</title>
        <authorList>
            <person name="Anderson E."/>
            <person name="Jang J."/>
            <person name="Ishii S."/>
        </authorList>
    </citation>
    <scope>NUCLEOTIDE SEQUENCE [LARGE SCALE GENOMIC DNA]</scope>
    <source>
        <strain evidence="3 4">BE2.4</strain>
    </source>
</reference>
<dbReference type="InterPro" id="IPR044996">
    <property type="entry name" value="COQ10-like"/>
</dbReference>
<proteinExistence type="inferred from homology"/>
<dbReference type="KEGG" id="maer:DAI18_11640"/>
<dbReference type="CDD" id="cd07813">
    <property type="entry name" value="COQ10p_like"/>
    <property type="match status" value="1"/>
</dbReference>
<name>A0A2S0PB58_9NEIS</name>
<dbReference type="SUPFAM" id="SSF55961">
    <property type="entry name" value="Bet v1-like"/>
    <property type="match status" value="1"/>
</dbReference>
<dbReference type="Gene3D" id="3.30.530.20">
    <property type="match status" value="1"/>
</dbReference>
<evidence type="ECO:0000313" key="3">
    <source>
        <dbReference type="EMBL" id="AVY94620.1"/>
    </source>
</evidence>
<evidence type="ECO:0000256" key="1">
    <source>
        <dbReference type="ARBA" id="ARBA00008918"/>
    </source>
</evidence>
<sequence length="145" mass="16570">MPVIEKTVLVAHSPAQMFNLVNDVPRYPKFLPWCSHAEVVESGNGEMVASLHIDYLRIRQHFTTRNRLVDNERIDMDLVDGPFKHLSGGWRFQPLGDIGCKIVFELSYDFSSKLLEKVIGPVFSRIMTSLVDAFIREADKLYGDD</sequence>
<evidence type="ECO:0000259" key="2">
    <source>
        <dbReference type="Pfam" id="PF03364"/>
    </source>
</evidence>
<keyword evidence="4" id="KW-1185">Reference proteome</keyword>
<dbReference type="InterPro" id="IPR023393">
    <property type="entry name" value="START-like_dom_sf"/>
</dbReference>
<protein>
    <submittedName>
        <fullName evidence="3">Type II toxin-antitoxin system RatA family toxin</fullName>
    </submittedName>
</protein>